<evidence type="ECO:0000313" key="3">
    <source>
        <dbReference type="Proteomes" id="UP001519460"/>
    </source>
</evidence>
<keyword evidence="3" id="KW-1185">Reference proteome</keyword>
<evidence type="ECO:0000313" key="2">
    <source>
        <dbReference type="EMBL" id="KAK7486123.1"/>
    </source>
</evidence>
<feature type="region of interest" description="Disordered" evidence="1">
    <location>
        <begin position="25"/>
        <end position="49"/>
    </location>
</feature>
<reference evidence="2 3" key="1">
    <citation type="journal article" date="2023" name="Sci. Data">
        <title>Genome assembly of the Korean intertidal mud-creeper Batillaria attramentaria.</title>
        <authorList>
            <person name="Patra A.K."/>
            <person name="Ho P.T."/>
            <person name="Jun S."/>
            <person name="Lee S.J."/>
            <person name="Kim Y."/>
            <person name="Won Y.J."/>
        </authorList>
    </citation>
    <scope>NUCLEOTIDE SEQUENCE [LARGE SCALE GENOMIC DNA]</scope>
    <source>
        <strain evidence="2">Wonlab-2016</strain>
    </source>
</reference>
<sequence>MEQKSSATRDVYVFLPQHSEPECLKHADQRKLQRATRKRRKTPQSRRMLDMEASMSVPCYFTSPAGWTDHKAELSDAAGH</sequence>
<evidence type="ECO:0000256" key="1">
    <source>
        <dbReference type="SAM" id="MobiDB-lite"/>
    </source>
</evidence>
<dbReference type="AlphaFoldDB" id="A0ABD0KGF7"/>
<proteinExistence type="predicted"/>
<gene>
    <name evidence="2" type="ORF">BaRGS_00022589</name>
</gene>
<dbReference type="Proteomes" id="UP001519460">
    <property type="component" value="Unassembled WGS sequence"/>
</dbReference>
<accession>A0ABD0KGF7</accession>
<name>A0ABD0KGF7_9CAEN</name>
<dbReference type="EMBL" id="JACVVK020000183">
    <property type="protein sequence ID" value="KAK7486123.1"/>
    <property type="molecule type" value="Genomic_DNA"/>
</dbReference>
<organism evidence="2 3">
    <name type="scientific">Batillaria attramentaria</name>
    <dbReference type="NCBI Taxonomy" id="370345"/>
    <lineage>
        <taxon>Eukaryota</taxon>
        <taxon>Metazoa</taxon>
        <taxon>Spiralia</taxon>
        <taxon>Lophotrochozoa</taxon>
        <taxon>Mollusca</taxon>
        <taxon>Gastropoda</taxon>
        <taxon>Caenogastropoda</taxon>
        <taxon>Sorbeoconcha</taxon>
        <taxon>Cerithioidea</taxon>
        <taxon>Batillariidae</taxon>
        <taxon>Batillaria</taxon>
    </lineage>
</organism>
<feature type="compositionally biased region" description="Basic residues" evidence="1">
    <location>
        <begin position="32"/>
        <end position="44"/>
    </location>
</feature>
<protein>
    <submittedName>
        <fullName evidence="2">Uncharacterized protein</fullName>
    </submittedName>
</protein>
<comment type="caution">
    <text evidence="2">The sequence shown here is derived from an EMBL/GenBank/DDBJ whole genome shotgun (WGS) entry which is preliminary data.</text>
</comment>